<dbReference type="EMBL" id="JAPFFF010000001">
    <property type="protein sequence ID" value="KAK8899221.1"/>
    <property type="molecule type" value="Genomic_DNA"/>
</dbReference>
<dbReference type="InterPro" id="IPR013126">
    <property type="entry name" value="Hsp_70_fam"/>
</dbReference>
<feature type="transmembrane region" description="Helical" evidence="5">
    <location>
        <begin position="688"/>
        <end position="706"/>
    </location>
</feature>
<dbReference type="InterPro" id="IPR043129">
    <property type="entry name" value="ATPase_NBD"/>
</dbReference>
<evidence type="ECO:0000313" key="7">
    <source>
        <dbReference type="EMBL" id="KAK8899221.1"/>
    </source>
</evidence>
<dbReference type="PANTHER" id="PTHR45639:SF3">
    <property type="entry name" value="HYPOXIA UP-REGULATED PROTEIN 1"/>
    <property type="match status" value="1"/>
</dbReference>
<evidence type="ECO:0000256" key="1">
    <source>
        <dbReference type="ARBA" id="ARBA00022741"/>
    </source>
</evidence>
<dbReference type="Pfam" id="PF00012">
    <property type="entry name" value="HSP70"/>
    <property type="match status" value="1"/>
</dbReference>
<dbReference type="Gene3D" id="3.30.420.40">
    <property type="match status" value="2"/>
</dbReference>
<dbReference type="Gene3D" id="3.90.640.10">
    <property type="entry name" value="Actin, Chain A, domain 4"/>
    <property type="match status" value="1"/>
</dbReference>
<feature type="compositionally biased region" description="Polar residues" evidence="4">
    <location>
        <begin position="508"/>
        <end position="536"/>
    </location>
</feature>
<evidence type="ECO:0000256" key="6">
    <source>
        <dbReference type="SAM" id="SignalP"/>
    </source>
</evidence>
<keyword evidence="5" id="KW-0812">Transmembrane</keyword>
<evidence type="ECO:0000256" key="2">
    <source>
        <dbReference type="ARBA" id="ARBA00022840"/>
    </source>
</evidence>
<sequence>MIFLFLFQISSSTIVGIDLGSDSIKVAVGSRNNPVHLFNELYPNIFAFGDKSNWTFGDSAIEYCHHYPDSCIQDQKLPLDDKIYIENDHIKGYQIVALLLKQIIQNVKKSENIVDDIRVVVAIPPSMTLREKSYLYSALTIADINCTQFVTSTYAPIEVYVNEHKDNSQNSTLFIDIGHNGVRVSGFEYDGQKIVQTFGQYDDKIGGKSIDDNLFKLIIEKYQIEQDEYQKNRFILLSEIRKAREVLSSSTKASFIYNSEEITITREDIDSCCNEIKFALSMMIHTLKNNKKRNLLKSGSVQLLGGCSRIVCLQEYIKNLLPNINYLNSLNAISAVCMGACYIANDEIPSNVQVHESLVTSSVILKFNEDVTNLFTNENTGSYSPVVRLSNVDHNSLFRIVDVNDNDQDFRDFTINIPNKNANDANNNMIELGFTLNYYLMPVLGEPLLIDQNNQNNQIPLSLDYKSVGWEIHPDQLEQSKLFINSLNSATNQNSQTEEESKPIEGNSAKNDQDLTPQPNIDNINAQNPQDNFNSENNHRYIQAENDQDTLNTQTDQENLAQPNQENLAQPNQEENLAQPNQEENLAQPNQEENLAQPNQEENLAQPNQENINLENSQRYVQPRNDYYAHNTQNNRETYNTHTNQASIESEAPNAINNEINHYAQINDELQSDDERRLRSLKSENVKLNILMLSIPFITFLILAFCHK</sequence>
<evidence type="ECO:0000256" key="5">
    <source>
        <dbReference type="SAM" id="Phobius"/>
    </source>
</evidence>
<keyword evidence="6" id="KW-0732">Signal</keyword>
<gene>
    <name evidence="7" type="ORF">M9Y10_001526</name>
</gene>
<keyword evidence="2" id="KW-0067">ATP-binding</keyword>
<evidence type="ECO:0000256" key="3">
    <source>
        <dbReference type="ARBA" id="ARBA00023186"/>
    </source>
</evidence>
<reference evidence="7 8" key="1">
    <citation type="submission" date="2024-04" db="EMBL/GenBank/DDBJ databases">
        <title>Tritrichomonas musculus Genome.</title>
        <authorList>
            <person name="Alves-Ferreira E."/>
            <person name="Grigg M."/>
            <person name="Lorenzi H."/>
            <person name="Galac M."/>
        </authorList>
    </citation>
    <scope>NUCLEOTIDE SEQUENCE [LARGE SCALE GENOMIC DNA]</scope>
    <source>
        <strain evidence="7 8">EAF2021</strain>
    </source>
</reference>
<dbReference type="Proteomes" id="UP001470230">
    <property type="component" value="Unassembled WGS sequence"/>
</dbReference>
<dbReference type="PANTHER" id="PTHR45639">
    <property type="entry name" value="HSC70CB, ISOFORM G-RELATED"/>
    <property type="match status" value="1"/>
</dbReference>
<feature type="region of interest" description="Disordered" evidence="4">
    <location>
        <begin position="490"/>
        <end position="536"/>
    </location>
</feature>
<feature type="signal peptide" evidence="6">
    <location>
        <begin position="1"/>
        <end position="16"/>
    </location>
</feature>
<comment type="caution">
    <text evidence="7">The sequence shown here is derived from an EMBL/GenBank/DDBJ whole genome shotgun (WGS) entry which is preliminary data.</text>
</comment>
<keyword evidence="3" id="KW-0143">Chaperone</keyword>
<protein>
    <submittedName>
        <fullName evidence="7">Hypoxia up-regulated protein 1</fullName>
    </submittedName>
</protein>
<evidence type="ECO:0000313" key="8">
    <source>
        <dbReference type="Proteomes" id="UP001470230"/>
    </source>
</evidence>
<proteinExistence type="predicted"/>
<keyword evidence="8" id="KW-1185">Reference proteome</keyword>
<accession>A0ABR2L895</accession>
<keyword evidence="5" id="KW-0472">Membrane</keyword>
<evidence type="ECO:0000256" key="4">
    <source>
        <dbReference type="SAM" id="MobiDB-lite"/>
    </source>
</evidence>
<name>A0ABR2L895_9EUKA</name>
<dbReference type="SUPFAM" id="SSF53067">
    <property type="entry name" value="Actin-like ATPase domain"/>
    <property type="match status" value="2"/>
</dbReference>
<keyword evidence="5" id="KW-1133">Transmembrane helix</keyword>
<organism evidence="7 8">
    <name type="scientific">Tritrichomonas musculus</name>
    <dbReference type="NCBI Taxonomy" id="1915356"/>
    <lineage>
        <taxon>Eukaryota</taxon>
        <taxon>Metamonada</taxon>
        <taxon>Parabasalia</taxon>
        <taxon>Tritrichomonadida</taxon>
        <taxon>Tritrichomonadidae</taxon>
        <taxon>Tritrichomonas</taxon>
    </lineage>
</organism>
<feature type="chain" id="PRO_5046460635" evidence="6">
    <location>
        <begin position="17"/>
        <end position="708"/>
    </location>
</feature>
<keyword evidence="1" id="KW-0547">Nucleotide-binding</keyword>